<dbReference type="Pfam" id="PF02597">
    <property type="entry name" value="ThiS"/>
    <property type="match status" value="1"/>
</dbReference>
<accession>A0A4U0ND83</accession>
<dbReference type="InterPro" id="IPR016155">
    <property type="entry name" value="Mopterin_synth/thiamin_S_b"/>
</dbReference>
<gene>
    <name evidence="1" type="ORF">FAZ15_20360</name>
</gene>
<dbReference type="CDD" id="cd00754">
    <property type="entry name" value="Ubl_MoaD"/>
    <property type="match status" value="1"/>
</dbReference>
<proteinExistence type="predicted"/>
<comment type="caution">
    <text evidence="1">The sequence shown here is derived from an EMBL/GenBank/DDBJ whole genome shotgun (WGS) entry which is preliminary data.</text>
</comment>
<dbReference type="OrthoDB" id="1191081at2"/>
<protein>
    <submittedName>
        <fullName evidence="1">MoaD/ThiS family protein</fullName>
    </submittedName>
</protein>
<evidence type="ECO:0000313" key="1">
    <source>
        <dbReference type="EMBL" id="TJZ51472.1"/>
    </source>
</evidence>
<dbReference type="AlphaFoldDB" id="A0A4U0ND83"/>
<dbReference type="SUPFAM" id="SSF54285">
    <property type="entry name" value="MoaD/ThiS"/>
    <property type="match status" value="1"/>
</dbReference>
<dbReference type="InterPro" id="IPR003749">
    <property type="entry name" value="ThiS/MoaD-like"/>
</dbReference>
<reference evidence="1 2" key="1">
    <citation type="submission" date="2019-04" db="EMBL/GenBank/DDBJ databases">
        <title>Sphingobacterium olei sp. nov., isolated from oil-contaminated soil.</title>
        <authorList>
            <person name="Liu B."/>
        </authorList>
    </citation>
    <scope>NUCLEOTIDE SEQUENCE [LARGE SCALE GENOMIC DNA]</scope>
    <source>
        <strain evidence="1 2">HAL-9</strain>
    </source>
</reference>
<dbReference type="EMBL" id="SUME01000011">
    <property type="protein sequence ID" value="TJZ51472.1"/>
    <property type="molecule type" value="Genomic_DNA"/>
</dbReference>
<name>A0A4U0ND83_9SPHI</name>
<dbReference type="Proteomes" id="UP000306808">
    <property type="component" value="Unassembled WGS sequence"/>
</dbReference>
<dbReference type="Gene3D" id="3.10.20.30">
    <property type="match status" value="1"/>
</dbReference>
<dbReference type="InterPro" id="IPR012675">
    <property type="entry name" value="Beta-grasp_dom_sf"/>
</dbReference>
<sequence>MKIKVRAFGPLLDVMESEFFVEASDTKALVDVLIQQFPGMADRKIAVAVNGKITNTLVKLQDQDTVALLPPYSGG</sequence>
<evidence type="ECO:0000313" key="2">
    <source>
        <dbReference type="Proteomes" id="UP000306808"/>
    </source>
</evidence>
<keyword evidence="2" id="KW-1185">Reference proteome</keyword>
<organism evidence="1 2">
    <name type="scientific">Sphingobacterium olei</name>
    <dbReference type="NCBI Taxonomy" id="2571155"/>
    <lineage>
        <taxon>Bacteria</taxon>
        <taxon>Pseudomonadati</taxon>
        <taxon>Bacteroidota</taxon>
        <taxon>Sphingobacteriia</taxon>
        <taxon>Sphingobacteriales</taxon>
        <taxon>Sphingobacteriaceae</taxon>
        <taxon>Sphingobacterium</taxon>
    </lineage>
</organism>
<dbReference type="RefSeq" id="WP_136903213.1">
    <property type="nucleotide sequence ID" value="NZ_SUME01000011.1"/>
</dbReference>